<dbReference type="PROSITE" id="PS51257">
    <property type="entry name" value="PROKAR_LIPOPROTEIN"/>
    <property type="match status" value="1"/>
</dbReference>
<evidence type="ECO:0000313" key="1">
    <source>
        <dbReference type="EMBL" id="SEW01255.1"/>
    </source>
</evidence>
<evidence type="ECO:0008006" key="3">
    <source>
        <dbReference type="Google" id="ProtNLM"/>
    </source>
</evidence>
<dbReference type="Proteomes" id="UP000199373">
    <property type="component" value="Unassembled WGS sequence"/>
</dbReference>
<protein>
    <recommendedName>
        <fullName evidence="3">Lipoprotein</fullName>
    </recommendedName>
</protein>
<reference evidence="1 2" key="1">
    <citation type="submission" date="2016-10" db="EMBL/GenBank/DDBJ databases">
        <authorList>
            <person name="de Groot N.N."/>
        </authorList>
    </citation>
    <scope>NUCLEOTIDE SEQUENCE [LARGE SCALE GENOMIC DNA]</scope>
    <source>
        <strain evidence="1 2">TC2-24</strain>
    </source>
</reference>
<accession>A0A1I0NK64</accession>
<keyword evidence="2" id="KW-1185">Reference proteome</keyword>
<proteinExistence type="predicted"/>
<name>A0A1I0NK64_9BACT</name>
<organism evidence="1 2">
    <name type="scientific">Prevotella aff. ruminicola Tc2-24</name>
    <dbReference type="NCBI Taxonomy" id="81582"/>
    <lineage>
        <taxon>Bacteria</taxon>
        <taxon>Pseudomonadati</taxon>
        <taxon>Bacteroidota</taxon>
        <taxon>Bacteroidia</taxon>
        <taxon>Bacteroidales</taxon>
        <taxon>Prevotellaceae</taxon>
        <taxon>Prevotella</taxon>
    </lineage>
</organism>
<evidence type="ECO:0000313" key="2">
    <source>
        <dbReference type="Proteomes" id="UP000199373"/>
    </source>
</evidence>
<gene>
    <name evidence="1" type="ORF">SAMN04487850_1275</name>
</gene>
<dbReference type="EMBL" id="FOIQ01000002">
    <property type="protein sequence ID" value="SEW01255.1"/>
    <property type="molecule type" value="Genomic_DNA"/>
</dbReference>
<sequence>MKLKLCISIFMLLVMVSCVCYKYRDSHYPLNPKDREQCFFVVDTIDIEDPIVVKEKGENFIVSRSVLEKNDKRISNIFREADVYIAGFYEFNFYNFLSKRDLPRYLSKMSFYSETEDININGRSCMKFKSSNVSFILCLINANYYNNVMANSCDDWYMIKNREYKNTYYRIVFPILKSPVKTKKT</sequence>
<dbReference type="AlphaFoldDB" id="A0A1I0NK64"/>